<dbReference type="HOGENOM" id="CLU_044237_0_1_1"/>
<evidence type="ECO:0000256" key="2">
    <source>
        <dbReference type="ARBA" id="ARBA00006785"/>
    </source>
</evidence>
<dbReference type="Proteomes" id="UP000006352">
    <property type="component" value="Unassembled WGS sequence"/>
</dbReference>
<dbReference type="InterPro" id="IPR007373">
    <property type="entry name" value="Thiamin_PyroPKinase_B1-bd"/>
</dbReference>
<dbReference type="GeneID" id="24099221"/>
<keyword evidence="4" id="KW-0547">Nucleotide-binding</keyword>
<feature type="domain" description="Thiamin pyrophosphokinase thiamin-binding" evidence="7">
    <location>
        <begin position="117"/>
        <end position="185"/>
    </location>
</feature>
<reference evidence="8 9" key="1">
    <citation type="journal article" date="2012" name="Appl. Environ. Microbiol.">
        <title>Short-read sequencing for genomic analysis of the brown rot fungus Fibroporia radiculosa.</title>
        <authorList>
            <person name="Tang J.D."/>
            <person name="Perkins A.D."/>
            <person name="Sonstegard T.S."/>
            <person name="Schroeder S.G."/>
            <person name="Burgess S.C."/>
            <person name="Diehl S.V."/>
        </authorList>
    </citation>
    <scope>NUCLEOTIDE SEQUENCE [LARGE SCALE GENOMIC DNA]</scope>
    <source>
        <strain evidence="8 9">TFFH 294</strain>
    </source>
</reference>
<dbReference type="GO" id="GO:0004788">
    <property type="term" value="F:thiamine diphosphokinase activity"/>
    <property type="evidence" value="ECO:0007669"/>
    <property type="project" value="InterPro"/>
</dbReference>
<evidence type="ECO:0000256" key="6">
    <source>
        <dbReference type="ARBA" id="ARBA00022840"/>
    </source>
</evidence>
<dbReference type="AlphaFoldDB" id="J4GST9"/>
<keyword evidence="3" id="KW-0808">Transferase</keyword>
<evidence type="ECO:0000313" key="9">
    <source>
        <dbReference type="Proteomes" id="UP000006352"/>
    </source>
</evidence>
<dbReference type="STRING" id="599839.J4GST9"/>
<comment type="similarity">
    <text evidence="2">Belongs to the thiamine pyrophosphokinase family.</text>
</comment>
<dbReference type="GO" id="GO:0009229">
    <property type="term" value="P:thiamine diphosphate biosynthetic process"/>
    <property type="evidence" value="ECO:0007669"/>
    <property type="project" value="UniProtKB-UniPathway"/>
</dbReference>
<dbReference type="PANTHER" id="PTHR13622:SF8">
    <property type="entry name" value="THIAMIN PYROPHOSPHOKINASE 1"/>
    <property type="match status" value="1"/>
</dbReference>
<dbReference type="Gene3D" id="3.40.50.10240">
    <property type="entry name" value="Thiamin pyrophosphokinase, catalytic domain"/>
    <property type="match status" value="1"/>
</dbReference>
<evidence type="ECO:0000256" key="5">
    <source>
        <dbReference type="ARBA" id="ARBA00022777"/>
    </source>
</evidence>
<dbReference type="OrthoDB" id="25149at2759"/>
<evidence type="ECO:0000256" key="4">
    <source>
        <dbReference type="ARBA" id="ARBA00022741"/>
    </source>
</evidence>
<dbReference type="SUPFAM" id="SSF63999">
    <property type="entry name" value="Thiamin pyrophosphokinase, catalytic domain"/>
    <property type="match status" value="1"/>
</dbReference>
<sequence>MGPSLQPDPRHLYLPDLIKGDLDSLRDDVRRYYASQGVPIVLDHDQDSTDLMKCVDALIDKEKAEGAYESDIILLGGLSGRLDQTIHTLSRLHKWRKWRRRIFVLTDDNIAWVLDEGEHRISINHSILGPTCGLLPVGVASTVLSTSGLRWNLTECESSFDGQVSTSNHLDMKENTVWIKTTKPIWWTVELRPLGLQ</sequence>
<evidence type="ECO:0000256" key="1">
    <source>
        <dbReference type="ARBA" id="ARBA00005078"/>
    </source>
</evidence>
<dbReference type="CDD" id="cd07995">
    <property type="entry name" value="TPK"/>
    <property type="match status" value="1"/>
</dbReference>
<evidence type="ECO:0000313" key="8">
    <source>
        <dbReference type="EMBL" id="CCM04310.1"/>
    </source>
</evidence>
<dbReference type="InterPro" id="IPR036371">
    <property type="entry name" value="TPK_B1-bd_sf"/>
</dbReference>
<dbReference type="GO" id="GO:0030975">
    <property type="term" value="F:thiamine binding"/>
    <property type="evidence" value="ECO:0007669"/>
    <property type="project" value="InterPro"/>
</dbReference>
<dbReference type="EMBL" id="HE797150">
    <property type="protein sequence ID" value="CCM04310.1"/>
    <property type="molecule type" value="Genomic_DNA"/>
</dbReference>
<proteinExistence type="inferred from homology"/>
<dbReference type="Gene3D" id="2.60.120.320">
    <property type="entry name" value="Thiamin pyrophosphokinase, thiamin-binding domain"/>
    <property type="match status" value="1"/>
</dbReference>
<evidence type="ECO:0000256" key="3">
    <source>
        <dbReference type="ARBA" id="ARBA00022679"/>
    </source>
</evidence>
<dbReference type="Pfam" id="PF04265">
    <property type="entry name" value="TPK_B1_binding"/>
    <property type="match status" value="1"/>
</dbReference>
<dbReference type="PIRSF" id="PIRSF031057">
    <property type="entry name" value="Thiamin_pyrophosphokinase"/>
    <property type="match status" value="1"/>
</dbReference>
<dbReference type="SUPFAM" id="SSF63862">
    <property type="entry name" value="Thiamin pyrophosphokinase, substrate-binding domain"/>
    <property type="match status" value="1"/>
</dbReference>
<dbReference type="InterPro" id="IPR006282">
    <property type="entry name" value="Thi_PPkinase"/>
</dbReference>
<dbReference type="GO" id="GO:0006772">
    <property type="term" value="P:thiamine metabolic process"/>
    <property type="evidence" value="ECO:0007669"/>
    <property type="project" value="InterPro"/>
</dbReference>
<dbReference type="InterPro" id="IPR036759">
    <property type="entry name" value="TPK_catalytic_sf"/>
</dbReference>
<gene>
    <name evidence="8" type="ORF">FIBRA_06481</name>
</gene>
<dbReference type="GO" id="GO:0005524">
    <property type="term" value="F:ATP binding"/>
    <property type="evidence" value="ECO:0007669"/>
    <property type="project" value="UniProtKB-KW"/>
</dbReference>
<organism evidence="8 9">
    <name type="scientific">Fibroporia radiculosa</name>
    <dbReference type="NCBI Taxonomy" id="599839"/>
    <lineage>
        <taxon>Eukaryota</taxon>
        <taxon>Fungi</taxon>
        <taxon>Dikarya</taxon>
        <taxon>Basidiomycota</taxon>
        <taxon>Agaricomycotina</taxon>
        <taxon>Agaricomycetes</taxon>
        <taxon>Polyporales</taxon>
        <taxon>Fibroporiaceae</taxon>
        <taxon>Fibroporia</taxon>
    </lineage>
</organism>
<dbReference type="PANTHER" id="PTHR13622">
    <property type="entry name" value="THIAMIN PYROPHOSPHOKINASE"/>
    <property type="match status" value="1"/>
</dbReference>
<keyword evidence="9" id="KW-1185">Reference proteome</keyword>
<dbReference type="InterPro" id="IPR016966">
    <property type="entry name" value="Thiamin_pyrophosphokinase_euk"/>
</dbReference>
<protein>
    <recommendedName>
        <fullName evidence="7">Thiamin pyrophosphokinase thiamin-binding domain-containing protein</fullName>
    </recommendedName>
</protein>
<dbReference type="InterPro" id="IPR007371">
    <property type="entry name" value="TPK_catalytic"/>
</dbReference>
<dbReference type="NCBIfam" id="TIGR01378">
    <property type="entry name" value="thi_PPkinase"/>
    <property type="match status" value="1"/>
</dbReference>
<dbReference type="SMART" id="SM00983">
    <property type="entry name" value="TPK_B1_binding"/>
    <property type="match status" value="1"/>
</dbReference>
<keyword evidence="5" id="KW-0418">Kinase</keyword>
<dbReference type="RefSeq" id="XP_012183593.1">
    <property type="nucleotide sequence ID" value="XM_012328203.1"/>
</dbReference>
<comment type="pathway">
    <text evidence="1">Cofactor biosynthesis; thiamine diphosphate biosynthesis; thiamine diphosphate from thiamine: step 1/1.</text>
</comment>
<keyword evidence="6" id="KW-0067">ATP-binding</keyword>
<dbReference type="Pfam" id="PF04263">
    <property type="entry name" value="TPK_catalytic"/>
    <property type="match status" value="1"/>
</dbReference>
<evidence type="ECO:0000259" key="7">
    <source>
        <dbReference type="SMART" id="SM00983"/>
    </source>
</evidence>
<dbReference type="UniPathway" id="UPA00060">
    <property type="reaction ID" value="UER00597"/>
</dbReference>
<name>J4GST9_9APHY</name>
<dbReference type="FunFam" id="2.60.120.320:FF:000001">
    <property type="entry name" value="Thiamine pyrophosphokinase"/>
    <property type="match status" value="1"/>
</dbReference>
<dbReference type="GO" id="GO:0016301">
    <property type="term" value="F:kinase activity"/>
    <property type="evidence" value="ECO:0007669"/>
    <property type="project" value="UniProtKB-KW"/>
</dbReference>
<dbReference type="InParanoid" id="J4GST9"/>
<accession>J4GST9</accession>